<dbReference type="EMBL" id="JAESWA010000017">
    <property type="protein sequence ID" value="MBL4930880.1"/>
    <property type="molecule type" value="Genomic_DNA"/>
</dbReference>
<organism evidence="2 3">
    <name type="scientific">Clostridium paridis</name>
    <dbReference type="NCBI Taxonomy" id="2803863"/>
    <lineage>
        <taxon>Bacteria</taxon>
        <taxon>Bacillati</taxon>
        <taxon>Bacillota</taxon>
        <taxon>Clostridia</taxon>
        <taxon>Eubacteriales</taxon>
        <taxon>Clostridiaceae</taxon>
        <taxon>Clostridium</taxon>
    </lineage>
</organism>
<reference evidence="2" key="1">
    <citation type="submission" date="2021-01" db="EMBL/GenBank/DDBJ databases">
        <title>Genome public.</title>
        <authorList>
            <person name="Liu C."/>
            <person name="Sun Q."/>
        </authorList>
    </citation>
    <scope>NUCLEOTIDE SEQUENCE</scope>
    <source>
        <strain evidence="2">YIM B02565</strain>
    </source>
</reference>
<dbReference type="SUPFAM" id="SSF55315">
    <property type="entry name" value="L30e-like"/>
    <property type="match status" value="1"/>
</dbReference>
<dbReference type="Pfam" id="PF01248">
    <property type="entry name" value="Ribosomal_L7Ae"/>
    <property type="match status" value="1"/>
</dbReference>
<keyword evidence="3" id="KW-1185">Reference proteome</keyword>
<dbReference type="Gene3D" id="3.30.1330.30">
    <property type="match status" value="1"/>
</dbReference>
<evidence type="ECO:0000313" key="2">
    <source>
        <dbReference type="EMBL" id="MBL4930880.1"/>
    </source>
</evidence>
<gene>
    <name evidence="2" type="ORF">JK634_03615</name>
</gene>
<accession>A0A937FDL5</accession>
<dbReference type="Proteomes" id="UP000623681">
    <property type="component" value="Unassembled WGS sequence"/>
</dbReference>
<sequence length="103" mass="11948">MNKFFQFLGLSKRAGKLLEGYNKCNDALNKREIFLFILSLDISERTKKLFITYCEKNNIPYILDFYKEDLGSAIGRAEVNIIGVTDDNISKKLLSLYEENKQI</sequence>
<protein>
    <submittedName>
        <fullName evidence="2">Ribosomal L7Ae/L30e/S12e/Gadd45 family protein</fullName>
    </submittedName>
</protein>
<dbReference type="InterPro" id="IPR029064">
    <property type="entry name" value="Ribosomal_eL30-like_sf"/>
</dbReference>
<comment type="caution">
    <text evidence="2">The sequence shown here is derived from an EMBL/GenBank/DDBJ whole genome shotgun (WGS) entry which is preliminary data.</text>
</comment>
<evidence type="ECO:0000259" key="1">
    <source>
        <dbReference type="Pfam" id="PF01248"/>
    </source>
</evidence>
<dbReference type="AlphaFoldDB" id="A0A937FDL5"/>
<proteinExistence type="predicted"/>
<feature type="domain" description="Ribosomal protein eL8/eL30/eS12/Gadd45" evidence="1">
    <location>
        <begin position="6"/>
        <end position="93"/>
    </location>
</feature>
<dbReference type="NCBIfam" id="NF004078">
    <property type="entry name" value="PRK05583.1"/>
    <property type="match status" value="1"/>
</dbReference>
<dbReference type="InterPro" id="IPR004038">
    <property type="entry name" value="Ribosomal_eL8/eL30/eS12/Gad45"/>
</dbReference>
<name>A0A937FDL5_9CLOT</name>
<evidence type="ECO:0000313" key="3">
    <source>
        <dbReference type="Proteomes" id="UP000623681"/>
    </source>
</evidence>